<evidence type="ECO:0000256" key="7">
    <source>
        <dbReference type="SAM" id="Phobius"/>
    </source>
</evidence>
<evidence type="ECO:0000259" key="10">
    <source>
        <dbReference type="Pfam" id="PF19055"/>
    </source>
</evidence>
<dbReference type="InterPro" id="IPR013525">
    <property type="entry name" value="ABC2_TM"/>
</dbReference>
<name>A0A7R9HIM5_9NEOP</name>
<protein>
    <recommendedName>
        <fullName evidence="12">ABC transporter domain-containing protein</fullName>
    </recommendedName>
</protein>
<feature type="transmembrane region" description="Helical" evidence="7">
    <location>
        <begin position="369"/>
        <end position="388"/>
    </location>
</feature>
<dbReference type="PANTHER" id="PTHR48041">
    <property type="entry name" value="ABC TRANSPORTER G FAMILY MEMBER 28"/>
    <property type="match status" value="1"/>
</dbReference>
<feature type="domain" description="ABC-2 type transporter transmembrane" evidence="9">
    <location>
        <begin position="316"/>
        <end position="389"/>
    </location>
</feature>
<dbReference type="Pfam" id="PF00005">
    <property type="entry name" value="ABC_tran"/>
    <property type="match status" value="1"/>
</dbReference>
<dbReference type="GO" id="GO:0005886">
    <property type="term" value="C:plasma membrane"/>
    <property type="evidence" value="ECO:0007669"/>
    <property type="project" value="TreeGrafter"/>
</dbReference>
<keyword evidence="5 7" id="KW-1133">Transmembrane helix</keyword>
<keyword evidence="3" id="KW-0813">Transport</keyword>
<evidence type="ECO:0000313" key="11">
    <source>
        <dbReference type="EMBL" id="CAD7423717.1"/>
    </source>
</evidence>
<dbReference type="Gene3D" id="3.40.50.300">
    <property type="entry name" value="P-loop containing nucleotide triphosphate hydrolases"/>
    <property type="match status" value="1"/>
</dbReference>
<keyword evidence="6 7" id="KW-0472">Membrane</keyword>
<comment type="subcellular location">
    <subcellularLocation>
        <location evidence="1">Membrane</location>
        <topology evidence="1">Multi-pass membrane protein</topology>
    </subcellularLocation>
</comment>
<evidence type="ECO:0000256" key="4">
    <source>
        <dbReference type="ARBA" id="ARBA00022692"/>
    </source>
</evidence>
<dbReference type="PANTHER" id="PTHR48041:SF78">
    <property type="entry name" value="ABC TRANSPORTER EXPRESSED IN TRACHEA, ISOFORM A"/>
    <property type="match status" value="1"/>
</dbReference>
<dbReference type="InterPro" id="IPR043926">
    <property type="entry name" value="ABCG_dom"/>
</dbReference>
<dbReference type="EMBL" id="OB792702">
    <property type="protein sequence ID" value="CAD7423717.1"/>
    <property type="molecule type" value="Genomic_DNA"/>
</dbReference>
<accession>A0A7R9HIM5</accession>
<evidence type="ECO:0000256" key="6">
    <source>
        <dbReference type="ARBA" id="ARBA00023136"/>
    </source>
</evidence>
<organism evidence="11">
    <name type="scientific">Timema monikensis</name>
    <dbReference type="NCBI Taxonomy" id="170555"/>
    <lineage>
        <taxon>Eukaryota</taxon>
        <taxon>Metazoa</taxon>
        <taxon>Ecdysozoa</taxon>
        <taxon>Arthropoda</taxon>
        <taxon>Hexapoda</taxon>
        <taxon>Insecta</taxon>
        <taxon>Pterygota</taxon>
        <taxon>Neoptera</taxon>
        <taxon>Polyneoptera</taxon>
        <taxon>Phasmatodea</taxon>
        <taxon>Timematodea</taxon>
        <taxon>Timematoidea</taxon>
        <taxon>Timematidae</taxon>
        <taxon>Timema</taxon>
    </lineage>
</organism>
<dbReference type="GO" id="GO:0005524">
    <property type="term" value="F:ATP binding"/>
    <property type="evidence" value="ECO:0007669"/>
    <property type="project" value="InterPro"/>
</dbReference>
<feature type="domain" description="ABC transporter family G" evidence="10">
    <location>
        <begin position="168"/>
        <end position="223"/>
    </location>
</feature>
<evidence type="ECO:0000256" key="2">
    <source>
        <dbReference type="ARBA" id="ARBA00005814"/>
    </source>
</evidence>
<evidence type="ECO:0000259" key="9">
    <source>
        <dbReference type="Pfam" id="PF01061"/>
    </source>
</evidence>
<dbReference type="SUPFAM" id="SSF52540">
    <property type="entry name" value="P-loop containing nucleoside triphosphate hydrolases"/>
    <property type="match status" value="1"/>
</dbReference>
<reference evidence="11" key="1">
    <citation type="submission" date="2020-11" db="EMBL/GenBank/DDBJ databases">
        <authorList>
            <person name="Tran Van P."/>
        </authorList>
    </citation>
    <scope>NUCLEOTIDE SEQUENCE</scope>
</reference>
<dbReference type="GO" id="GO:0016887">
    <property type="term" value="F:ATP hydrolysis activity"/>
    <property type="evidence" value="ECO:0007669"/>
    <property type="project" value="InterPro"/>
</dbReference>
<keyword evidence="4 7" id="KW-0812">Transmembrane</keyword>
<proteinExistence type="inferred from homology"/>
<gene>
    <name evidence="11" type="ORF">TMSB3V08_LOCUS693</name>
</gene>
<feature type="transmembrane region" description="Helical" evidence="7">
    <location>
        <begin position="340"/>
        <end position="357"/>
    </location>
</feature>
<dbReference type="Pfam" id="PF01061">
    <property type="entry name" value="ABC2_membrane"/>
    <property type="match status" value="1"/>
</dbReference>
<dbReference type="GO" id="GO:0140359">
    <property type="term" value="F:ABC-type transporter activity"/>
    <property type="evidence" value="ECO:0007669"/>
    <property type="project" value="InterPro"/>
</dbReference>
<evidence type="ECO:0000256" key="5">
    <source>
        <dbReference type="ARBA" id="ARBA00022989"/>
    </source>
</evidence>
<dbReference type="Pfam" id="PF19055">
    <property type="entry name" value="ABC2_membrane_7"/>
    <property type="match status" value="1"/>
</dbReference>
<evidence type="ECO:0000259" key="8">
    <source>
        <dbReference type="Pfam" id="PF00005"/>
    </source>
</evidence>
<evidence type="ECO:0000256" key="1">
    <source>
        <dbReference type="ARBA" id="ARBA00004141"/>
    </source>
</evidence>
<comment type="similarity">
    <text evidence="2">Belongs to the ABC transporter superfamily. ABCG family. Eye pigment precursor importer (TC 3.A.1.204) subfamily.</text>
</comment>
<feature type="domain" description="ABC transporter" evidence="8">
    <location>
        <begin position="6"/>
        <end position="121"/>
    </location>
</feature>
<evidence type="ECO:0008006" key="12">
    <source>
        <dbReference type="Google" id="ProtNLM"/>
    </source>
</evidence>
<dbReference type="InterPro" id="IPR027417">
    <property type="entry name" value="P-loop_NTPase"/>
</dbReference>
<dbReference type="InterPro" id="IPR050352">
    <property type="entry name" value="ABCG_transporters"/>
</dbReference>
<dbReference type="AlphaFoldDB" id="A0A7R9HIM5"/>
<dbReference type="InterPro" id="IPR003439">
    <property type="entry name" value="ABC_transporter-like_ATP-bd"/>
</dbReference>
<sequence length="414" mass="46100">MNIHTLLCYRTSNLTGSVLINNRERKLRRFRKMSCYIMQDDQLLPHLTVLEAMTISANLKLGKEVNQGAKRIVVEEIMETLSLVECCDTRTSSLSGGQRKRLSIALELVNNPPVMFFDEPTRSACTQILICNEEDVMVVLQCYKEIGQVRGVRRFENCKSQGQIAFYPSARLFEMFDHLFMLAEGQCVYRGSIPGLVPFLASMGFECPGYHNPADYVMEVVCGEHGECVSKLVTAVNNGKCNNLTQPQQVLLDSSPQCVSDEIAKNYQTNNIVGNGVGKHGPNPLPGLSVTSALLDSDESLNNGKHRTGFPTSGYRQFFILLKRTFLSTFRDQTLTQMRMFSHVVVGCLIGMIYFGIGNEASKVMSNSGCIFFTVLFLMFTAMMPTILTCECFDTIDAAVLTLHGNVGYLIGEM</sequence>
<evidence type="ECO:0000256" key="3">
    <source>
        <dbReference type="ARBA" id="ARBA00022448"/>
    </source>
</evidence>